<keyword evidence="4" id="KW-0493">Microtubule</keyword>
<dbReference type="InterPro" id="IPR001752">
    <property type="entry name" value="Kinesin_motor_dom"/>
</dbReference>
<evidence type="ECO:0000256" key="6">
    <source>
        <dbReference type="SAM" id="MobiDB-lite"/>
    </source>
</evidence>
<dbReference type="GeneID" id="16078091"/>
<evidence type="ECO:0000256" key="4">
    <source>
        <dbReference type="RuleBase" id="RU000394"/>
    </source>
</evidence>
<dbReference type="PANTHER" id="PTHR47968:SF67">
    <property type="entry name" value="KINESIN MOTOR DOMAIN-CONTAINING PROTEIN"/>
    <property type="match status" value="1"/>
</dbReference>
<dbReference type="OMA" id="TREYEVW"/>
<dbReference type="KEGG" id="sre:PTSG_11750"/>
<feature type="compositionally biased region" description="Acidic residues" evidence="6">
    <location>
        <begin position="442"/>
        <end position="456"/>
    </location>
</feature>
<dbReference type="GO" id="GO:0005524">
    <property type="term" value="F:ATP binding"/>
    <property type="evidence" value="ECO:0007669"/>
    <property type="project" value="UniProtKB-UniRule"/>
</dbReference>
<dbReference type="eggNOG" id="KOG4280">
    <property type="taxonomic scope" value="Eukaryota"/>
</dbReference>
<dbReference type="Proteomes" id="UP000007799">
    <property type="component" value="Unassembled WGS sequence"/>
</dbReference>
<dbReference type="GO" id="GO:0008017">
    <property type="term" value="F:microtubule binding"/>
    <property type="evidence" value="ECO:0007669"/>
    <property type="project" value="InterPro"/>
</dbReference>
<comment type="similarity">
    <text evidence="3 4">Belongs to the TRAFAC class myosin-kinesin ATPase superfamily. Kinesin family.</text>
</comment>
<dbReference type="GO" id="GO:0003777">
    <property type="term" value="F:microtubule motor activity"/>
    <property type="evidence" value="ECO:0007669"/>
    <property type="project" value="InterPro"/>
</dbReference>
<dbReference type="Gene3D" id="3.40.850.10">
    <property type="entry name" value="Kinesin motor domain"/>
    <property type="match status" value="1"/>
</dbReference>
<proteinExistence type="inferred from homology"/>
<sequence>MSIVVYCRLKPTDKPYDGVELDPQDDCDILKIHTPRNTKDIVNHTREDYKFKFQKVFQRETSQDTIFNHVAKPVAESVIEGYNGTVFAYGQTGSGKTFTITGGAENYDQRGLIPRILEFLFQFYADHPDREFSTRVSYLEIYNENGYDLLGTPQQGKLKGMEDLPKINLMEGPDGDVHLNNLSQIPVETTEQALNALFVGDTNRMIAETPMNMASTRSHCIFTIYVTSRETGSSVWRKGKLHLVDLAGSERIKKTNVEGVLLTEAKYINLSLHYLEQVIVALSEKTRRHVPYRNSLLTSVLRDSLGGNCKTTMIATMSSEERNMAESISTGRFSQRVALVKNDARLNEELDPKLEIIRLKQEVTRLKAELALLSGDVDMSEPLTDEEKEALRQMVDTYVSSTAQDADLVLGDMRKIQYCFSYFKASLLLARENAGPAQGHTEDEEGTGGGDGDGDLDVSRTKYYHDEATNENITRLESLLEQRDNEIRILVAKLRRARGEGGTSDTSSSRSSTIRTPAATGPPAMTTTTRDLSPEEKKALLEQFKTESQAYPILDRTKTTLKDLYAQAQRLGQEVQEAKDIIAEIKRHMTRHQQEHLTEHIRSGLEEEDIVDPELDAMQSELQVCQTAYKSKLSKLRSLKQETEHLKHLFEKQKVAFQQEFQRWLDERPPTA</sequence>
<dbReference type="PANTHER" id="PTHR47968">
    <property type="entry name" value="CENTROMERE PROTEIN E"/>
    <property type="match status" value="1"/>
</dbReference>
<evidence type="ECO:0000259" key="7">
    <source>
        <dbReference type="PROSITE" id="PS50067"/>
    </source>
</evidence>
<dbReference type="PRINTS" id="PR00380">
    <property type="entry name" value="KINESINHEAVY"/>
</dbReference>
<dbReference type="RefSeq" id="XP_004997496.1">
    <property type="nucleotide sequence ID" value="XM_004997439.1"/>
</dbReference>
<dbReference type="SMART" id="SM00129">
    <property type="entry name" value="KISc"/>
    <property type="match status" value="1"/>
</dbReference>
<organism evidence="9">
    <name type="scientific">Salpingoeca rosetta (strain ATCC 50818 / BSB-021)</name>
    <dbReference type="NCBI Taxonomy" id="946362"/>
    <lineage>
        <taxon>Eukaryota</taxon>
        <taxon>Choanoflagellata</taxon>
        <taxon>Craspedida</taxon>
        <taxon>Salpingoecidae</taxon>
        <taxon>Salpingoeca</taxon>
    </lineage>
</organism>
<evidence type="ECO:0000313" key="9">
    <source>
        <dbReference type="Proteomes" id="UP000007799"/>
    </source>
</evidence>
<dbReference type="InterPro" id="IPR036961">
    <property type="entry name" value="Kinesin_motor_dom_sf"/>
</dbReference>
<dbReference type="Pfam" id="PF23735">
    <property type="entry name" value="KIF9"/>
    <property type="match status" value="1"/>
</dbReference>
<feature type="coiled-coil region" evidence="5">
    <location>
        <begin position="554"/>
        <end position="595"/>
    </location>
</feature>
<evidence type="ECO:0000256" key="3">
    <source>
        <dbReference type="PROSITE-ProRule" id="PRU00283"/>
    </source>
</evidence>
<evidence type="ECO:0000256" key="5">
    <source>
        <dbReference type="SAM" id="Coils"/>
    </source>
</evidence>
<gene>
    <name evidence="8" type="ORF">PTSG_11750</name>
</gene>
<feature type="region of interest" description="Disordered" evidence="6">
    <location>
        <begin position="435"/>
        <end position="459"/>
    </location>
</feature>
<keyword evidence="1 3" id="KW-0547">Nucleotide-binding</keyword>
<dbReference type="SUPFAM" id="SSF52540">
    <property type="entry name" value="P-loop containing nucleoside triphosphate hydrolases"/>
    <property type="match status" value="1"/>
</dbReference>
<accession>F2U0K7</accession>
<name>F2U0K7_SALR5</name>
<dbReference type="EMBL" id="GL832958">
    <property type="protein sequence ID" value="EGD80935.1"/>
    <property type="molecule type" value="Genomic_DNA"/>
</dbReference>
<dbReference type="PROSITE" id="PS00411">
    <property type="entry name" value="KINESIN_MOTOR_1"/>
    <property type="match status" value="1"/>
</dbReference>
<keyword evidence="2 3" id="KW-0067">ATP-binding</keyword>
<dbReference type="FunCoup" id="F2U0K7">
    <property type="interactions" value="25"/>
</dbReference>
<evidence type="ECO:0000313" key="8">
    <source>
        <dbReference type="EMBL" id="EGD80935.1"/>
    </source>
</evidence>
<dbReference type="STRING" id="946362.F2U0K7"/>
<reference evidence="8" key="1">
    <citation type="submission" date="2009-08" db="EMBL/GenBank/DDBJ databases">
        <title>Annotation of Salpingoeca rosetta.</title>
        <authorList>
            <consortium name="The Broad Institute Genome Sequencing Platform"/>
            <person name="Russ C."/>
            <person name="Cuomo C."/>
            <person name="Burger G."/>
            <person name="Gray M.W."/>
            <person name="Holland P.W.H."/>
            <person name="King N."/>
            <person name="Lang F.B.F."/>
            <person name="Roger A.J."/>
            <person name="Ruiz-Trillo I."/>
            <person name="Young S.K."/>
            <person name="Zeng Q."/>
            <person name="Gargeya S."/>
            <person name="Alvarado L."/>
            <person name="Berlin A."/>
            <person name="Chapman S.B."/>
            <person name="Chen Z."/>
            <person name="Freedman E."/>
            <person name="Gellesch M."/>
            <person name="Goldberg J."/>
            <person name="Griggs A."/>
            <person name="Gujja S."/>
            <person name="Heilman E."/>
            <person name="Heiman D."/>
            <person name="Howarth C."/>
            <person name="Mehta T."/>
            <person name="Neiman D."/>
            <person name="Pearson M."/>
            <person name="Roberts A."/>
            <person name="Saif S."/>
            <person name="Shea T."/>
            <person name="Shenoy N."/>
            <person name="Sisk P."/>
            <person name="Stolte C."/>
            <person name="Sykes S."/>
            <person name="White J."/>
            <person name="Yandava C."/>
            <person name="Haas B."/>
            <person name="Nusbaum C."/>
            <person name="Birren B."/>
        </authorList>
    </citation>
    <scope>NUCLEOTIDE SEQUENCE [LARGE SCALE GENOMIC DNA]</scope>
    <source>
        <strain evidence="8">ATCC 50818</strain>
    </source>
</reference>
<feature type="domain" description="Kinesin motor" evidence="7">
    <location>
        <begin position="2"/>
        <end position="340"/>
    </location>
</feature>
<dbReference type="Pfam" id="PF00225">
    <property type="entry name" value="Kinesin"/>
    <property type="match status" value="1"/>
</dbReference>
<dbReference type="InterPro" id="IPR056524">
    <property type="entry name" value="KIF6/9_C"/>
</dbReference>
<keyword evidence="5" id="KW-0175">Coiled coil</keyword>
<feature type="compositionally biased region" description="Low complexity" evidence="6">
    <location>
        <begin position="503"/>
        <end position="529"/>
    </location>
</feature>
<dbReference type="InParanoid" id="F2U0K7"/>
<dbReference type="GO" id="GO:0005874">
    <property type="term" value="C:microtubule"/>
    <property type="evidence" value="ECO:0007669"/>
    <property type="project" value="UniProtKB-KW"/>
</dbReference>
<dbReference type="InterPro" id="IPR019821">
    <property type="entry name" value="Kinesin_motor_CS"/>
</dbReference>
<evidence type="ECO:0000256" key="2">
    <source>
        <dbReference type="ARBA" id="ARBA00022840"/>
    </source>
</evidence>
<feature type="binding site" evidence="3">
    <location>
        <begin position="90"/>
        <end position="97"/>
    </location>
    <ligand>
        <name>ATP</name>
        <dbReference type="ChEBI" id="CHEBI:30616"/>
    </ligand>
</feature>
<dbReference type="PROSITE" id="PS50067">
    <property type="entry name" value="KINESIN_MOTOR_2"/>
    <property type="match status" value="1"/>
</dbReference>
<protein>
    <recommendedName>
        <fullName evidence="4">Kinesin-like protein</fullName>
    </recommendedName>
</protein>
<dbReference type="InterPro" id="IPR027417">
    <property type="entry name" value="P-loop_NTPase"/>
</dbReference>
<dbReference type="OrthoDB" id="3176171at2759"/>
<keyword evidence="9" id="KW-1185">Reference proteome</keyword>
<evidence type="ECO:0000256" key="1">
    <source>
        <dbReference type="ARBA" id="ARBA00022741"/>
    </source>
</evidence>
<dbReference type="GO" id="GO:0007018">
    <property type="term" value="P:microtubule-based movement"/>
    <property type="evidence" value="ECO:0007669"/>
    <property type="project" value="InterPro"/>
</dbReference>
<keyword evidence="3 4" id="KW-0505">Motor protein</keyword>
<feature type="region of interest" description="Disordered" evidence="6">
    <location>
        <begin position="498"/>
        <end position="533"/>
    </location>
</feature>
<dbReference type="AlphaFoldDB" id="F2U0K7"/>
<dbReference type="InterPro" id="IPR027640">
    <property type="entry name" value="Kinesin-like_fam"/>
</dbReference>